<dbReference type="PANTHER" id="PTHR11735:SF11">
    <property type="entry name" value="TRNA THREONYLCARBAMOYLADENOSINE BIOSYNTHESIS PROTEIN TSAB"/>
    <property type="match status" value="1"/>
</dbReference>
<dbReference type="InterPro" id="IPR000905">
    <property type="entry name" value="Gcp-like_dom"/>
</dbReference>
<dbReference type="InterPro" id="IPR043129">
    <property type="entry name" value="ATPase_NBD"/>
</dbReference>
<gene>
    <name evidence="2" type="ORF">EDF64_103160</name>
</gene>
<dbReference type="Proteomes" id="UP000295764">
    <property type="component" value="Unassembled WGS sequence"/>
</dbReference>
<organism evidence="2 3">
    <name type="scientific">Curtobacterium flaccumfaciens</name>
    <dbReference type="NCBI Taxonomy" id="2035"/>
    <lineage>
        <taxon>Bacteria</taxon>
        <taxon>Bacillati</taxon>
        <taxon>Actinomycetota</taxon>
        <taxon>Actinomycetes</taxon>
        <taxon>Micrococcales</taxon>
        <taxon>Microbacteriaceae</taxon>
        <taxon>Curtobacterium</taxon>
    </lineage>
</organism>
<comment type="caution">
    <text evidence="2">The sequence shown here is derived from an EMBL/GenBank/DDBJ whole genome shotgun (WGS) entry which is preliminary data.</text>
</comment>
<dbReference type="STRING" id="2035.RU06_02350"/>
<dbReference type="Gene3D" id="3.30.420.40">
    <property type="match status" value="1"/>
</dbReference>
<dbReference type="EMBL" id="SNVW01000003">
    <property type="protein sequence ID" value="TDN45236.1"/>
    <property type="molecule type" value="Genomic_DNA"/>
</dbReference>
<accession>A0A4R6DK82</accession>
<evidence type="ECO:0000313" key="2">
    <source>
        <dbReference type="EMBL" id="TDN45236.1"/>
    </source>
</evidence>
<dbReference type="PANTHER" id="PTHR11735">
    <property type="entry name" value="TRNA N6-ADENOSINE THREONYLCARBAMOYLTRANSFERASE"/>
    <property type="match status" value="1"/>
</dbReference>
<dbReference type="AlphaFoldDB" id="A0A4R6DK82"/>
<dbReference type="GO" id="GO:0005829">
    <property type="term" value="C:cytosol"/>
    <property type="evidence" value="ECO:0007669"/>
    <property type="project" value="TreeGrafter"/>
</dbReference>
<name>A0A4R6DK82_9MICO</name>
<dbReference type="SUPFAM" id="SSF53067">
    <property type="entry name" value="Actin-like ATPase domain"/>
    <property type="match status" value="2"/>
</dbReference>
<reference evidence="2 3" key="1">
    <citation type="submission" date="2019-03" db="EMBL/GenBank/DDBJ databases">
        <title>Genomic analyses of the natural microbiome of Caenorhabditis elegans.</title>
        <authorList>
            <person name="Samuel B."/>
        </authorList>
    </citation>
    <scope>NUCLEOTIDE SEQUENCE [LARGE SCALE GENOMIC DNA]</scope>
    <source>
        <strain evidence="2 3">JUb65</strain>
    </source>
</reference>
<evidence type="ECO:0000259" key="1">
    <source>
        <dbReference type="Pfam" id="PF00814"/>
    </source>
</evidence>
<protein>
    <submittedName>
        <fullName evidence="2">tRNA threonylcarbamoyl adenosine modification protein YeaZ</fullName>
    </submittedName>
</protein>
<dbReference type="GO" id="GO:0002949">
    <property type="term" value="P:tRNA threonylcarbamoyladenosine modification"/>
    <property type="evidence" value="ECO:0007669"/>
    <property type="project" value="InterPro"/>
</dbReference>
<sequence length="219" mass="22644">MNAAYDGRVLLAIDTSAGTSVAVVDPTTGQALATRDTEDSRRHAEVIGPFLAEVFAESGTTPAEVTGVVAGMGPGPFTGLRVGIAAARTFAAARGVPFLPLVSHDAVAADQRAAGLAGPFVVLTDARRREVYWTAYDATGTRVAGPGLAKPADLDEAIRASRPEAVGWDRVTVASIPAWRLGAIAADRLASGAPFADDTPLYLRDPDVTVPGAPKRVKQ</sequence>
<dbReference type="InterPro" id="IPR022496">
    <property type="entry name" value="T6A_TsaB"/>
</dbReference>
<evidence type="ECO:0000313" key="3">
    <source>
        <dbReference type="Proteomes" id="UP000295764"/>
    </source>
</evidence>
<dbReference type="NCBIfam" id="TIGR03725">
    <property type="entry name" value="T6A_YeaZ"/>
    <property type="match status" value="1"/>
</dbReference>
<proteinExistence type="predicted"/>
<feature type="domain" description="Gcp-like" evidence="1">
    <location>
        <begin position="40"/>
        <end position="155"/>
    </location>
</feature>
<dbReference type="Pfam" id="PF00814">
    <property type="entry name" value="TsaD"/>
    <property type="match status" value="1"/>
</dbReference>